<sequence length="224" mass="24536">MSVRHIAIIVTIDRVFTVVLESSMSPCASIHTPHHPLSGCNKPSSPAFHTSLTIQTPSFDSKGSNGLARSFVSSATNSEFLGPIARKSQPGGSKRSRSMASLRLKQIRKDRKLERCRIRVDHFDQSQIMADEDGGFSKGVSRAVQASYCSTSMKRDLSVEVSNCPARESVFTTLQVVDCPLKKRQDVVQTSIANALKSARTVLDNVNCHLHACQDIFSVTEESI</sequence>
<name>A0A8H4VHU4_9AGAR</name>
<keyword evidence="3" id="KW-1185">Reference proteome</keyword>
<dbReference type="Proteomes" id="UP000521872">
    <property type="component" value="Unassembled WGS sequence"/>
</dbReference>
<gene>
    <name evidence="2" type="ORF">D9613_011914</name>
</gene>
<dbReference type="AlphaFoldDB" id="A0A8H4VHU4"/>
<evidence type="ECO:0000256" key="1">
    <source>
        <dbReference type="SAM" id="MobiDB-lite"/>
    </source>
</evidence>
<protein>
    <submittedName>
        <fullName evidence="2">Uncharacterized protein</fullName>
    </submittedName>
</protein>
<reference evidence="2 3" key="1">
    <citation type="submission" date="2019-12" db="EMBL/GenBank/DDBJ databases">
        <authorList>
            <person name="Floudas D."/>
            <person name="Bentzer J."/>
            <person name="Ahren D."/>
            <person name="Johansson T."/>
            <person name="Persson P."/>
            <person name="Tunlid A."/>
        </authorList>
    </citation>
    <scope>NUCLEOTIDE SEQUENCE [LARGE SCALE GENOMIC DNA]</scope>
    <source>
        <strain evidence="2 3">CBS 102.39</strain>
    </source>
</reference>
<comment type="caution">
    <text evidence="2">The sequence shown here is derived from an EMBL/GenBank/DDBJ whole genome shotgun (WGS) entry which is preliminary data.</text>
</comment>
<evidence type="ECO:0000313" key="3">
    <source>
        <dbReference type="Proteomes" id="UP000521872"/>
    </source>
</evidence>
<accession>A0A8H4VHU4</accession>
<organism evidence="2 3">
    <name type="scientific">Agrocybe pediades</name>
    <dbReference type="NCBI Taxonomy" id="84607"/>
    <lineage>
        <taxon>Eukaryota</taxon>
        <taxon>Fungi</taxon>
        <taxon>Dikarya</taxon>
        <taxon>Basidiomycota</taxon>
        <taxon>Agaricomycotina</taxon>
        <taxon>Agaricomycetes</taxon>
        <taxon>Agaricomycetidae</taxon>
        <taxon>Agaricales</taxon>
        <taxon>Agaricineae</taxon>
        <taxon>Strophariaceae</taxon>
        <taxon>Agrocybe</taxon>
    </lineage>
</organism>
<feature type="region of interest" description="Disordered" evidence="1">
    <location>
        <begin position="82"/>
        <end position="101"/>
    </location>
</feature>
<evidence type="ECO:0000313" key="2">
    <source>
        <dbReference type="EMBL" id="KAF4609762.1"/>
    </source>
</evidence>
<proteinExistence type="predicted"/>
<dbReference type="EMBL" id="JAACJL010000060">
    <property type="protein sequence ID" value="KAF4609762.1"/>
    <property type="molecule type" value="Genomic_DNA"/>
</dbReference>